<dbReference type="PANTHER" id="PTHR30055:SF234">
    <property type="entry name" value="HTH-TYPE TRANSCRIPTIONAL REGULATOR BETI"/>
    <property type="match status" value="1"/>
</dbReference>
<evidence type="ECO:0000313" key="7">
    <source>
        <dbReference type="Proteomes" id="UP001058860"/>
    </source>
</evidence>
<dbReference type="Proteomes" id="UP001058860">
    <property type="component" value="Chromosome"/>
</dbReference>
<evidence type="ECO:0000256" key="2">
    <source>
        <dbReference type="ARBA" id="ARBA00023125"/>
    </source>
</evidence>
<proteinExistence type="predicted"/>
<keyword evidence="3" id="KW-0804">Transcription</keyword>
<protein>
    <submittedName>
        <fullName evidence="6">TetR/AcrR family transcriptional regulator</fullName>
    </submittedName>
</protein>
<dbReference type="Pfam" id="PF00440">
    <property type="entry name" value="TetR_N"/>
    <property type="match status" value="1"/>
</dbReference>
<reference evidence="7" key="1">
    <citation type="submission" date="2021-11" db="EMBL/GenBank/DDBJ databases">
        <title>Cultivation dependent microbiological survey of springs from the worlds oldest radium mine currently devoted to the extraction of radon-saturated water.</title>
        <authorList>
            <person name="Kapinusova G."/>
            <person name="Smrhova T."/>
            <person name="Strejcek M."/>
            <person name="Suman J."/>
            <person name="Jani K."/>
            <person name="Pajer P."/>
            <person name="Uhlik O."/>
        </authorList>
    </citation>
    <scope>NUCLEOTIDE SEQUENCE [LARGE SCALE GENOMIC DNA]</scope>
    <source>
        <strain evidence="7">J379</strain>
    </source>
</reference>
<name>A0ABY5PL49_9ACTN</name>
<sequence length="198" mass="21118">MATNGTRSPRADAERNRSRILEHAARLIASDPEASMVQIAEASGVGRATLYRHFASREEVVNALREQAFTRAQSIIADALAPGDNGAGPSAKLGRLIAELLDMSEPYGLIADQDPRHHAEARQAFDASVLPLIEQAQAAGEFTSDVSALAIGFALEGLMMSANRAMQHGEMTPDEARIIVQRGMLRGFAADTAPAVAR</sequence>
<dbReference type="InterPro" id="IPR009057">
    <property type="entry name" value="Homeodomain-like_sf"/>
</dbReference>
<dbReference type="PANTHER" id="PTHR30055">
    <property type="entry name" value="HTH-TYPE TRANSCRIPTIONAL REGULATOR RUTR"/>
    <property type="match status" value="1"/>
</dbReference>
<dbReference type="InterPro" id="IPR050109">
    <property type="entry name" value="HTH-type_TetR-like_transc_reg"/>
</dbReference>
<feature type="DNA-binding region" description="H-T-H motif" evidence="4">
    <location>
        <begin position="35"/>
        <end position="54"/>
    </location>
</feature>
<keyword evidence="2 4" id="KW-0238">DNA-binding</keyword>
<dbReference type="InterPro" id="IPR001647">
    <property type="entry name" value="HTH_TetR"/>
</dbReference>
<dbReference type="PROSITE" id="PS50977">
    <property type="entry name" value="HTH_TETR_2"/>
    <property type="match status" value="1"/>
</dbReference>
<evidence type="ECO:0000256" key="4">
    <source>
        <dbReference type="PROSITE-ProRule" id="PRU00335"/>
    </source>
</evidence>
<dbReference type="SUPFAM" id="SSF46689">
    <property type="entry name" value="Homeodomain-like"/>
    <property type="match status" value="1"/>
</dbReference>
<accession>A0ABY5PL49</accession>
<dbReference type="Gene3D" id="1.10.357.10">
    <property type="entry name" value="Tetracycline Repressor, domain 2"/>
    <property type="match status" value="1"/>
</dbReference>
<dbReference type="RefSeq" id="WP_353865739.1">
    <property type="nucleotide sequence ID" value="NZ_CP088295.1"/>
</dbReference>
<keyword evidence="1" id="KW-0805">Transcription regulation</keyword>
<dbReference type="EMBL" id="CP088295">
    <property type="protein sequence ID" value="UUY05280.1"/>
    <property type="molecule type" value="Genomic_DNA"/>
</dbReference>
<dbReference type="SUPFAM" id="SSF48498">
    <property type="entry name" value="Tetracyclin repressor-like, C-terminal domain"/>
    <property type="match status" value="1"/>
</dbReference>
<organism evidence="6 7">
    <name type="scientific">Svornostia abyssi</name>
    <dbReference type="NCBI Taxonomy" id="2898438"/>
    <lineage>
        <taxon>Bacteria</taxon>
        <taxon>Bacillati</taxon>
        <taxon>Actinomycetota</taxon>
        <taxon>Thermoleophilia</taxon>
        <taxon>Solirubrobacterales</taxon>
        <taxon>Baekduiaceae</taxon>
        <taxon>Svornostia</taxon>
    </lineage>
</organism>
<evidence type="ECO:0000313" key="6">
    <source>
        <dbReference type="EMBL" id="UUY05280.1"/>
    </source>
</evidence>
<keyword evidence="7" id="KW-1185">Reference proteome</keyword>
<gene>
    <name evidence="6" type="ORF">LRS13_07090</name>
</gene>
<evidence type="ECO:0000259" key="5">
    <source>
        <dbReference type="PROSITE" id="PS50977"/>
    </source>
</evidence>
<evidence type="ECO:0000256" key="1">
    <source>
        <dbReference type="ARBA" id="ARBA00023015"/>
    </source>
</evidence>
<feature type="domain" description="HTH tetR-type" evidence="5">
    <location>
        <begin position="14"/>
        <end position="72"/>
    </location>
</feature>
<dbReference type="InterPro" id="IPR036271">
    <property type="entry name" value="Tet_transcr_reg_TetR-rel_C_sf"/>
</dbReference>
<evidence type="ECO:0000256" key="3">
    <source>
        <dbReference type="ARBA" id="ARBA00023163"/>
    </source>
</evidence>